<dbReference type="Proteomes" id="UP000821853">
    <property type="component" value="Chromosome 1"/>
</dbReference>
<keyword evidence="1" id="KW-0808">Transferase</keyword>
<dbReference type="GO" id="GO:0016740">
    <property type="term" value="F:transferase activity"/>
    <property type="evidence" value="ECO:0007669"/>
    <property type="project" value="UniProtKB-KW"/>
</dbReference>
<dbReference type="GO" id="GO:0070403">
    <property type="term" value="F:NAD+ binding"/>
    <property type="evidence" value="ECO:0007669"/>
    <property type="project" value="InterPro"/>
</dbReference>
<evidence type="ECO:0000313" key="7">
    <source>
        <dbReference type="Proteomes" id="UP000821853"/>
    </source>
</evidence>
<dbReference type="VEuPathDB" id="VectorBase:HLOH_062735"/>
<dbReference type="PROSITE" id="PS50305">
    <property type="entry name" value="SIRTUIN"/>
    <property type="match status" value="1"/>
</dbReference>
<proteinExistence type="predicted"/>
<evidence type="ECO:0000259" key="5">
    <source>
        <dbReference type="PROSITE" id="PS50305"/>
    </source>
</evidence>
<gene>
    <name evidence="6" type="ORF">HPB48_015619</name>
</gene>
<evidence type="ECO:0000256" key="4">
    <source>
        <dbReference type="SAM" id="MobiDB-lite"/>
    </source>
</evidence>
<dbReference type="OrthoDB" id="424302at2759"/>
<sequence>MFDIHFFRKYPRPFFKFAKEIYPGQFQPSTNYRFIKLKEDNNQLLRDYRLNMDTPEETCGIRNVITCYGSCTRCHCQVWRQRDQGGHIQPDHPTVSQVPPRRPGSQRGYGGHEAGRRVLRRGPLSDLYCEAVNWDKSPCDLIVLLLRDNLLLFSFSLRY</sequence>
<keyword evidence="7" id="KW-1185">Reference proteome</keyword>
<dbReference type="InterPro" id="IPR029035">
    <property type="entry name" value="DHS-like_NAD/FAD-binding_dom"/>
</dbReference>
<organism evidence="6 7">
    <name type="scientific">Haemaphysalis longicornis</name>
    <name type="common">Bush tick</name>
    <dbReference type="NCBI Taxonomy" id="44386"/>
    <lineage>
        <taxon>Eukaryota</taxon>
        <taxon>Metazoa</taxon>
        <taxon>Ecdysozoa</taxon>
        <taxon>Arthropoda</taxon>
        <taxon>Chelicerata</taxon>
        <taxon>Arachnida</taxon>
        <taxon>Acari</taxon>
        <taxon>Parasitiformes</taxon>
        <taxon>Ixodida</taxon>
        <taxon>Ixodoidea</taxon>
        <taxon>Ixodidae</taxon>
        <taxon>Haemaphysalinae</taxon>
        <taxon>Haemaphysalis</taxon>
    </lineage>
</organism>
<dbReference type="InterPro" id="IPR026591">
    <property type="entry name" value="Sirtuin_cat_small_dom_sf"/>
</dbReference>
<dbReference type="InterPro" id="IPR026590">
    <property type="entry name" value="Ssirtuin_cat_dom"/>
</dbReference>
<comment type="caution">
    <text evidence="3">Lacks conserved residue(s) required for the propagation of feature annotation.</text>
</comment>
<evidence type="ECO:0000256" key="1">
    <source>
        <dbReference type="ARBA" id="ARBA00022679"/>
    </source>
</evidence>
<dbReference type="Pfam" id="PF02146">
    <property type="entry name" value="SIR2"/>
    <property type="match status" value="1"/>
</dbReference>
<evidence type="ECO:0000256" key="2">
    <source>
        <dbReference type="ARBA" id="ARBA00023027"/>
    </source>
</evidence>
<dbReference type="SUPFAM" id="SSF52467">
    <property type="entry name" value="DHS-like NAD/FAD-binding domain"/>
    <property type="match status" value="1"/>
</dbReference>
<protein>
    <recommendedName>
        <fullName evidence="5">Deacetylase sirtuin-type domain-containing protein</fullName>
    </recommendedName>
</protein>
<accession>A0A9J6FHR8</accession>
<keyword evidence="2" id="KW-0520">NAD</keyword>
<evidence type="ECO:0000313" key="6">
    <source>
        <dbReference type="EMBL" id="KAH9362467.1"/>
    </source>
</evidence>
<dbReference type="Gene3D" id="3.40.50.1220">
    <property type="entry name" value="TPP-binding domain"/>
    <property type="match status" value="1"/>
</dbReference>
<dbReference type="Gene3D" id="3.30.1600.10">
    <property type="entry name" value="SIR2/SIRT2 'Small Domain"/>
    <property type="match status" value="1"/>
</dbReference>
<dbReference type="AlphaFoldDB" id="A0A9J6FHR8"/>
<comment type="caution">
    <text evidence="6">The sequence shown here is derived from an EMBL/GenBank/DDBJ whole genome shotgun (WGS) entry which is preliminary data.</text>
</comment>
<dbReference type="EMBL" id="JABSTR010000001">
    <property type="protein sequence ID" value="KAH9362467.1"/>
    <property type="molecule type" value="Genomic_DNA"/>
</dbReference>
<feature type="region of interest" description="Disordered" evidence="4">
    <location>
        <begin position="87"/>
        <end position="113"/>
    </location>
</feature>
<evidence type="ECO:0000256" key="3">
    <source>
        <dbReference type="PROSITE-ProRule" id="PRU00236"/>
    </source>
</evidence>
<feature type="domain" description="Deacetylase sirtuin-type" evidence="5">
    <location>
        <begin position="1"/>
        <end position="159"/>
    </location>
</feature>
<name>A0A9J6FHR8_HAELO</name>
<dbReference type="InterPro" id="IPR003000">
    <property type="entry name" value="Sirtuin"/>
</dbReference>
<reference evidence="6 7" key="1">
    <citation type="journal article" date="2020" name="Cell">
        <title>Large-Scale Comparative Analyses of Tick Genomes Elucidate Their Genetic Diversity and Vector Capacities.</title>
        <authorList>
            <consortium name="Tick Genome and Microbiome Consortium (TIGMIC)"/>
            <person name="Jia N."/>
            <person name="Wang J."/>
            <person name="Shi W."/>
            <person name="Du L."/>
            <person name="Sun Y."/>
            <person name="Zhan W."/>
            <person name="Jiang J.F."/>
            <person name="Wang Q."/>
            <person name="Zhang B."/>
            <person name="Ji P."/>
            <person name="Bell-Sakyi L."/>
            <person name="Cui X.M."/>
            <person name="Yuan T.T."/>
            <person name="Jiang B.G."/>
            <person name="Yang W.F."/>
            <person name="Lam T.T."/>
            <person name="Chang Q.C."/>
            <person name="Ding S.J."/>
            <person name="Wang X.J."/>
            <person name="Zhu J.G."/>
            <person name="Ruan X.D."/>
            <person name="Zhao L."/>
            <person name="Wei J.T."/>
            <person name="Ye R.Z."/>
            <person name="Que T.C."/>
            <person name="Du C.H."/>
            <person name="Zhou Y.H."/>
            <person name="Cheng J.X."/>
            <person name="Dai P.F."/>
            <person name="Guo W.B."/>
            <person name="Han X.H."/>
            <person name="Huang E.J."/>
            <person name="Li L.F."/>
            <person name="Wei W."/>
            <person name="Gao Y.C."/>
            <person name="Liu J.Z."/>
            <person name="Shao H.Z."/>
            <person name="Wang X."/>
            <person name="Wang C.C."/>
            <person name="Yang T.C."/>
            <person name="Huo Q.B."/>
            <person name="Li W."/>
            <person name="Chen H.Y."/>
            <person name="Chen S.E."/>
            <person name="Zhou L.G."/>
            <person name="Ni X.B."/>
            <person name="Tian J.H."/>
            <person name="Sheng Y."/>
            <person name="Liu T."/>
            <person name="Pan Y.S."/>
            <person name="Xia L.Y."/>
            <person name="Li J."/>
            <person name="Zhao F."/>
            <person name="Cao W.C."/>
        </authorList>
    </citation>
    <scope>NUCLEOTIDE SEQUENCE [LARGE SCALE GENOMIC DNA]</scope>
    <source>
        <strain evidence="6">HaeL-2018</strain>
    </source>
</reference>